<dbReference type="PROSITE" id="PS50111">
    <property type="entry name" value="CHEMOTAXIS_TRANSDUC_2"/>
    <property type="match status" value="1"/>
</dbReference>
<dbReference type="OrthoDB" id="9765776at2"/>
<dbReference type="KEGG" id="ncb:C0V82_01950"/>
<keyword evidence="5" id="KW-0808">Transferase</keyword>
<dbReference type="AlphaFoldDB" id="A0A2K9N7S0"/>
<keyword evidence="1" id="KW-0807">Transducer</keyword>
<dbReference type="GO" id="GO:0016301">
    <property type="term" value="F:kinase activity"/>
    <property type="evidence" value="ECO:0007669"/>
    <property type="project" value="UniProtKB-KW"/>
</dbReference>
<dbReference type="SMART" id="SM00086">
    <property type="entry name" value="PAC"/>
    <property type="match status" value="3"/>
</dbReference>
<dbReference type="SMART" id="SM00091">
    <property type="entry name" value="PAS"/>
    <property type="match status" value="3"/>
</dbReference>
<dbReference type="SMART" id="SM00283">
    <property type="entry name" value="MA"/>
    <property type="match status" value="1"/>
</dbReference>
<evidence type="ECO:0000259" key="2">
    <source>
        <dbReference type="PROSITE" id="PS50111"/>
    </source>
</evidence>
<evidence type="ECO:0000313" key="6">
    <source>
        <dbReference type="Proteomes" id="UP000234752"/>
    </source>
</evidence>
<dbReference type="InterPro" id="IPR013655">
    <property type="entry name" value="PAS_fold_3"/>
</dbReference>
<feature type="domain" description="PAC" evidence="4">
    <location>
        <begin position="329"/>
        <end position="381"/>
    </location>
</feature>
<dbReference type="Pfam" id="PF00015">
    <property type="entry name" value="MCPsignal"/>
    <property type="match status" value="1"/>
</dbReference>
<feature type="domain" description="PAS" evidence="3">
    <location>
        <begin position="254"/>
        <end position="308"/>
    </location>
</feature>
<name>A0A2K9N7S0_9PROT</name>
<dbReference type="InterPro" id="IPR004089">
    <property type="entry name" value="MCPsignal_dom"/>
</dbReference>
<dbReference type="InterPro" id="IPR035965">
    <property type="entry name" value="PAS-like_dom_sf"/>
</dbReference>
<dbReference type="InterPro" id="IPR000014">
    <property type="entry name" value="PAS"/>
</dbReference>
<dbReference type="Gene3D" id="1.10.287.950">
    <property type="entry name" value="Methyl-accepting chemotaxis protein"/>
    <property type="match status" value="1"/>
</dbReference>
<reference evidence="5 6" key="1">
    <citation type="submission" date="2017-12" db="EMBL/GenBank/DDBJ databases">
        <title>Genomes of bacteria within cyanobacterial aggregates.</title>
        <authorList>
            <person name="Cai H."/>
        </authorList>
    </citation>
    <scope>NUCLEOTIDE SEQUENCE [LARGE SCALE GENOMIC DNA]</scope>
    <source>
        <strain evidence="5 6">TH16</strain>
    </source>
</reference>
<dbReference type="Gene3D" id="3.30.450.20">
    <property type="entry name" value="PAS domain"/>
    <property type="match status" value="3"/>
</dbReference>
<evidence type="ECO:0000256" key="1">
    <source>
        <dbReference type="PROSITE-ProRule" id="PRU00284"/>
    </source>
</evidence>
<protein>
    <submittedName>
        <fullName evidence="5">Histidine kinase</fullName>
    </submittedName>
</protein>
<dbReference type="PANTHER" id="PTHR24422:SF10">
    <property type="entry name" value="CHEMOTAXIS PROTEIN METHYLTRANSFERASE 2"/>
    <property type="match status" value="1"/>
</dbReference>
<organism evidence="5 6">
    <name type="scientific">Niveispirillum cyanobacteriorum</name>
    <dbReference type="NCBI Taxonomy" id="1612173"/>
    <lineage>
        <taxon>Bacteria</taxon>
        <taxon>Pseudomonadati</taxon>
        <taxon>Pseudomonadota</taxon>
        <taxon>Alphaproteobacteria</taxon>
        <taxon>Rhodospirillales</taxon>
        <taxon>Azospirillaceae</taxon>
        <taxon>Niveispirillum</taxon>
    </lineage>
</organism>
<dbReference type="Pfam" id="PF08447">
    <property type="entry name" value="PAS_3"/>
    <property type="match status" value="3"/>
</dbReference>
<dbReference type="GO" id="GO:0016020">
    <property type="term" value="C:membrane"/>
    <property type="evidence" value="ECO:0007669"/>
    <property type="project" value="InterPro"/>
</dbReference>
<dbReference type="Proteomes" id="UP000234752">
    <property type="component" value="Chromosome eg_1"/>
</dbReference>
<evidence type="ECO:0000259" key="4">
    <source>
        <dbReference type="PROSITE" id="PS50113"/>
    </source>
</evidence>
<dbReference type="EMBL" id="CP025611">
    <property type="protein sequence ID" value="AUN29147.1"/>
    <property type="molecule type" value="Genomic_DNA"/>
</dbReference>
<keyword evidence="6" id="KW-1185">Reference proteome</keyword>
<sequence>MSFSFRSNQAAKLSALHKAIDTSQCIIEFDPTGVILDANHNFLEALGYSLNEIVNKHHRMFLRAADHQQQSYRDFWDTLAGGEFQSGVFRRIDRQGRDVWIRATYNPVLDRAGRVIRVVKLASDITDAVHRNADMAGQIAAINRTQAVIEFTPQGEVLTANENFLNALGYSLPEIKGKHHRQFMPAEDRDTTEYRRFWERLAAGEFFGGEFRRIRRNGSDIWIQASYTPILDTDGNVAKVVKFASDITEQKRLNSDRASQLAAISKSQAVIEFTLDGTIITANENFLSALGYRAEEIEGRHHSLFVPEGERESADYRTFWQKLAAGEYQAGEFRRRSKDGQDVWIQASYNPIMGLDGKPYKVVKYASDVTRQVQARQRSEYVRGMMESVAAGAEEMNASIREIADSMRKSRDEAEAANRSVDAASTVTARLTNLSDNMVDIVNLITGITGQINLLALNASIEAARAGDAGKGFAVVAQEVKSLATQARAATDRIADDITGLRETAAEVVSTLGSIHGAIGQVNDYVGSIAVAVEQQSAVAGEMSANMNRAAQEAARIGA</sequence>
<feature type="domain" description="PAC" evidence="4">
    <location>
        <begin position="85"/>
        <end position="137"/>
    </location>
</feature>
<dbReference type="InterPro" id="IPR001610">
    <property type="entry name" value="PAC"/>
</dbReference>
<keyword evidence="5" id="KW-0418">Kinase</keyword>
<feature type="domain" description="PAC" evidence="4">
    <location>
        <begin position="207"/>
        <end position="259"/>
    </location>
</feature>
<feature type="domain" description="Methyl-accepting transducer" evidence="2">
    <location>
        <begin position="386"/>
        <end position="559"/>
    </location>
</feature>
<feature type="domain" description="PAS" evidence="3">
    <location>
        <begin position="26"/>
        <end position="56"/>
    </location>
</feature>
<dbReference type="PANTHER" id="PTHR24422">
    <property type="entry name" value="CHEMOTAXIS PROTEIN METHYLTRANSFERASE"/>
    <property type="match status" value="1"/>
</dbReference>
<dbReference type="PROSITE" id="PS50112">
    <property type="entry name" value="PAS"/>
    <property type="match status" value="2"/>
</dbReference>
<gene>
    <name evidence="5" type="ORF">C0V82_01950</name>
</gene>
<dbReference type="InterPro" id="IPR050903">
    <property type="entry name" value="Bact_Chemotaxis_MeTrfase"/>
</dbReference>
<proteinExistence type="predicted"/>
<dbReference type="CDD" id="cd00130">
    <property type="entry name" value="PAS"/>
    <property type="match status" value="3"/>
</dbReference>
<dbReference type="PROSITE" id="PS50113">
    <property type="entry name" value="PAC"/>
    <property type="match status" value="3"/>
</dbReference>
<dbReference type="GO" id="GO:0007165">
    <property type="term" value="P:signal transduction"/>
    <property type="evidence" value="ECO:0007669"/>
    <property type="project" value="UniProtKB-KW"/>
</dbReference>
<dbReference type="InterPro" id="IPR000700">
    <property type="entry name" value="PAS-assoc_C"/>
</dbReference>
<evidence type="ECO:0000313" key="5">
    <source>
        <dbReference type="EMBL" id="AUN29147.1"/>
    </source>
</evidence>
<accession>A0A2K9N7S0</accession>
<dbReference type="SUPFAM" id="SSF58104">
    <property type="entry name" value="Methyl-accepting chemotaxis protein (MCP) signaling domain"/>
    <property type="match status" value="1"/>
</dbReference>
<dbReference type="SUPFAM" id="SSF55785">
    <property type="entry name" value="PYP-like sensor domain (PAS domain)"/>
    <property type="match status" value="3"/>
</dbReference>
<dbReference type="NCBIfam" id="TIGR00229">
    <property type="entry name" value="sensory_box"/>
    <property type="match status" value="3"/>
</dbReference>
<evidence type="ECO:0000259" key="3">
    <source>
        <dbReference type="PROSITE" id="PS50112"/>
    </source>
</evidence>